<dbReference type="InterPro" id="IPR006703">
    <property type="entry name" value="G_AIG1"/>
</dbReference>
<evidence type="ECO:0000313" key="7">
    <source>
        <dbReference type="Proteomes" id="UP000694523"/>
    </source>
</evidence>
<dbReference type="SUPFAM" id="SSF52540">
    <property type="entry name" value="P-loop containing nucleoside triphosphate hydrolases"/>
    <property type="match status" value="1"/>
</dbReference>
<organism evidence="6 7">
    <name type="scientific">Neogobius melanostomus</name>
    <name type="common">round goby</name>
    <dbReference type="NCBI Taxonomy" id="47308"/>
    <lineage>
        <taxon>Eukaryota</taxon>
        <taxon>Metazoa</taxon>
        <taxon>Chordata</taxon>
        <taxon>Craniata</taxon>
        <taxon>Vertebrata</taxon>
        <taxon>Euteleostomi</taxon>
        <taxon>Actinopterygii</taxon>
        <taxon>Neopterygii</taxon>
        <taxon>Teleostei</taxon>
        <taxon>Neoteleostei</taxon>
        <taxon>Acanthomorphata</taxon>
        <taxon>Gobiaria</taxon>
        <taxon>Gobiiformes</taxon>
        <taxon>Gobioidei</taxon>
        <taxon>Gobiidae</taxon>
        <taxon>Benthophilinae</taxon>
        <taxon>Neogobiini</taxon>
        <taxon>Neogobius</taxon>
    </lineage>
</organism>
<evidence type="ECO:0000259" key="5">
    <source>
        <dbReference type="PROSITE" id="PS51720"/>
    </source>
</evidence>
<reference evidence="6" key="1">
    <citation type="submission" date="2025-08" db="UniProtKB">
        <authorList>
            <consortium name="Ensembl"/>
        </authorList>
    </citation>
    <scope>IDENTIFICATION</scope>
</reference>
<feature type="transmembrane region" description="Helical" evidence="4">
    <location>
        <begin position="293"/>
        <end position="316"/>
    </location>
</feature>
<feature type="domain" description="AIG1-type G" evidence="5">
    <location>
        <begin position="20"/>
        <end position="232"/>
    </location>
</feature>
<feature type="transmembrane region" description="Helical" evidence="4">
    <location>
        <begin position="264"/>
        <end position="287"/>
    </location>
</feature>
<keyword evidence="4" id="KW-0472">Membrane</keyword>
<evidence type="ECO:0000256" key="2">
    <source>
        <dbReference type="ARBA" id="ARBA00022741"/>
    </source>
</evidence>
<sequence length="328" mass="36098">MATMESIPLINADFLFSSGTNALQILLLGKTGSGKSSLANTIFGDLEEFNVTHSAGSTTKVCQTKTETVNGRKLRLIDTPGLFDTDRDNTMFSRDNVKLLIECASGVHAFLILLKVEKFTKHEKQVTENLLKQFTKQALKYTTVVFTHGDQLPDEETIESWVEDKKKMKAMVEKCGGRCHVFDNKYWNHRDPSEYPVKNNQVQIENLLNTIEETVTQNGGRCYTNKALQMIEKVIQHVQAKDPQMSRESAKEIVHKNLWPKFKYMVIGCTTASVLVGAIALPCSVFLIPSALIGAAVIGGAVTAGSLVGSVGGLVAGKVSKEKKEKQS</sequence>
<protein>
    <recommendedName>
        <fullName evidence="5">AIG1-type G domain-containing protein</fullName>
    </recommendedName>
</protein>
<name>A0A8C6U3E4_9GOBI</name>
<dbReference type="FunFam" id="3.40.50.300:FF:000366">
    <property type="entry name" value="GTPase, IMAP family member 2"/>
    <property type="match status" value="1"/>
</dbReference>
<dbReference type="PANTHER" id="PTHR10903:SF62">
    <property type="entry name" value="GTPASE IMAP FAMILY MEMBER 4-LIKE-RELATED"/>
    <property type="match status" value="1"/>
</dbReference>
<evidence type="ECO:0000313" key="6">
    <source>
        <dbReference type="Ensembl" id="ENSNMLP00000030599.1"/>
    </source>
</evidence>
<keyword evidence="3" id="KW-0342">GTP-binding</keyword>
<dbReference type="AlphaFoldDB" id="A0A8C6U3E4"/>
<comment type="similarity">
    <text evidence="1">Belongs to the TRAFAC class TrmE-Era-EngA-EngB-Septin-like GTPase superfamily. AIG1/Toc34/Toc159-like paraseptin GTPase family. IAN subfamily.</text>
</comment>
<dbReference type="InterPro" id="IPR027417">
    <property type="entry name" value="P-loop_NTPase"/>
</dbReference>
<dbReference type="PROSITE" id="PS51720">
    <property type="entry name" value="G_AIG1"/>
    <property type="match status" value="1"/>
</dbReference>
<proteinExistence type="inferred from homology"/>
<dbReference type="Pfam" id="PF04548">
    <property type="entry name" value="AIG1"/>
    <property type="match status" value="1"/>
</dbReference>
<dbReference type="Ensembl" id="ENSNMLT00000034121.1">
    <property type="protein sequence ID" value="ENSNMLP00000030599.1"/>
    <property type="gene ID" value="ENSNMLG00000019290.1"/>
</dbReference>
<dbReference type="Proteomes" id="UP000694523">
    <property type="component" value="Unplaced"/>
</dbReference>
<dbReference type="Gene3D" id="3.40.50.300">
    <property type="entry name" value="P-loop containing nucleotide triphosphate hydrolases"/>
    <property type="match status" value="1"/>
</dbReference>
<dbReference type="GO" id="GO:0005525">
    <property type="term" value="F:GTP binding"/>
    <property type="evidence" value="ECO:0007669"/>
    <property type="project" value="UniProtKB-KW"/>
</dbReference>
<dbReference type="PANTHER" id="PTHR10903">
    <property type="entry name" value="GTPASE, IMAP FAMILY MEMBER-RELATED"/>
    <property type="match status" value="1"/>
</dbReference>
<keyword evidence="4" id="KW-1133">Transmembrane helix</keyword>
<evidence type="ECO:0000256" key="3">
    <source>
        <dbReference type="ARBA" id="ARBA00023134"/>
    </source>
</evidence>
<accession>A0A8C6U3E4</accession>
<evidence type="ECO:0000256" key="4">
    <source>
        <dbReference type="SAM" id="Phobius"/>
    </source>
</evidence>
<dbReference type="InterPro" id="IPR045058">
    <property type="entry name" value="GIMA/IAN/Toc"/>
</dbReference>
<evidence type="ECO:0000256" key="1">
    <source>
        <dbReference type="ARBA" id="ARBA00008535"/>
    </source>
</evidence>
<keyword evidence="7" id="KW-1185">Reference proteome</keyword>
<keyword evidence="2" id="KW-0547">Nucleotide-binding</keyword>
<keyword evidence="4" id="KW-0812">Transmembrane</keyword>
<reference evidence="6" key="2">
    <citation type="submission" date="2025-09" db="UniProtKB">
        <authorList>
            <consortium name="Ensembl"/>
        </authorList>
    </citation>
    <scope>IDENTIFICATION</scope>
</reference>